<organism evidence="4 5">
    <name type="scientific">Leptobrachium leishanense</name>
    <name type="common">Leishan spiny toad</name>
    <dbReference type="NCBI Taxonomy" id="445787"/>
    <lineage>
        <taxon>Eukaryota</taxon>
        <taxon>Metazoa</taxon>
        <taxon>Chordata</taxon>
        <taxon>Craniata</taxon>
        <taxon>Vertebrata</taxon>
        <taxon>Euteleostomi</taxon>
        <taxon>Amphibia</taxon>
        <taxon>Batrachia</taxon>
        <taxon>Anura</taxon>
        <taxon>Pelobatoidea</taxon>
        <taxon>Megophryidae</taxon>
        <taxon>Leptobrachium</taxon>
    </lineage>
</organism>
<evidence type="ECO:0000256" key="1">
    <source>
        <dbReference type="SAM" id="Coils"/>
    </source>
</evidence>
<dbReference type="OrthoDB" id="10051571at2759"/>
<keyword evidence="5" id="KW-1185">Reference proteome</keyword>
<feature type="compositionally biased region" description="Polar residues" evidence="2">
    <location>
        <begin position="156"/>
        <end position="168"/>
    </location>
</feature>
<dbReference type="InterPro" id="IPR029071">
    <property type="entry name" value="Ubiquitin-like_domsf"/>
</dbReference>
<dbReference type="AlphaFoldDB" id="A0A8C5N117"/>
<dbReference type="Proteomes" id="UP000694569">
    <property type="component" value="Unplaced"/>
</dbReference>
<evidence type="ECO:0000256" key="2">
    <source>
        <dbReference type="SAM" id="MobiDB-lite"/>
    </source>
</evidence>
<dbReference type="InterPro" id="IPR000159">
    <property type="entry name" value="RA_dom"/>
</dbReference>
<evidence type="ECO:0000313" key="5">
    <source>
        <dbReference type="Proteomes" id="UP000694569"/>
    </source>
</evidence>
<dbReference type="InterPro" id="IPR033593">
    <property type="entry name" value="N-RASSF"/>
</dbReference>
<gene>
    <name evidence="4" type="primary">RASSF7</name>
</gene>
<feature type="domain" description="Ras-associating" evidence="3">
    <location>
        <begin position="65"/>
        <end position="110"/>
    </location>
</feature>
<dbReference type="Gene3D" id="3.10.20.90">
    <property type="entry name" value="Phosphatidylinositol 3-kinase Catalytic Subunit, Chain A, domain 1"/>
    <property type="match status" value="1"/>
</dbReference>
<dbReference type="SUPFAM" id="SSF54236">
    <property type="entry name" value="Ubiquitin-like"/>
    <property type="match status" value="1"/>
</dbReference>
<feature type="coiled-coil region" evidence="1">
    <location>
        <begin position="278"/>
        <end position="312"/>
    </location>
</feature>
<dbReference type="PANTHER" id="PTHR15286">
    <property type="entry name" value="RAS-ASSOCIATING DOMAIN CONTAINING PROTEIN"/>
    <property type="match status" value="1"/>
</dbReference>
<feature type="region of interest" description="Disordered" evidence="2">
    <location>
        <begin position="393"/>
        <end position="444"/>
    </location>
</feature>
<feature type="compositionally biased region" description="Polar residues" evidence="2">
    <location>
        <begin position="416"/>
        <end position="428"/>
    </location>
</feature>
<dbReference type="PANTHER" id="PTHR15286:SF11">
    <property type="entry name" value="RAS ASSOCIATION DOMAIN-CONTAINING PROTEIN 7"/>
    <property type="match status" value="1"/>
</dbReference>
<reference evidence="4" key="2">
    <citation type="submission" date="2025-09" db="UniProtKB">
        <authorList>
            <consortium name="Ensembl"/>
        </authorList>
    </citation>
    <scope>IDENTIFICATION</scope>
</reference>
<proteinExistence type="predicted"/>
<accession>A0A8C5N117</accession>
<evidence type="ECO:0000313" key="4">
    <source>
        <dbReference type="Ensembl" id="ENSLLEP00000021986.1"/>
    </source>
</evidence>
<feature type="compositionally biased region" description="Polar residues" evidence="2">
    <location>
        <begin position="132"/>
        <end position="146"/>
    </location>
</feature>
<feature type="compositionally biased region" description="Polar residues" evidence="2">
    <location>
        <begin position="176"/>
        <end position="190"/>
    </location>
</feature>
<sequence length="444" mass="50938">MCCRLFLAVSPGQSRVGEGSADQGWLRCIDDTWSGLLLHKPLGIHKPITARIWKDPTGAFITRTGQSGRYVLVQKLRDKERRLLPHERPLEFFSKSGQYANDVHFILRRTGPSLTERPASDTVPHPPERTYVRSSLPLNPRTGTEVTRSKEPKKSLTFNLGSIGSSELLTKHRSKPQNGTTVKDGPQVTQPNKEDLFKFVLRQQEQMKALDMQNNSIGKDLQTWERGRVGGAQEEEDNEVAYLERLVRRNEAELAEDVFWSDEMQRERVEEQERQDKMRKLRTTMEDYTKKILELSERTQTLELEIQKESSKRLPGQPSQAEFEEMIVKMRKELETKSGVGQHLESNLTNVERACEEARRNLEVKNHELEELNKDIRQFNLQQFILQTGSTMTNGQLRPEEDPLSESSDLYWDGHYSSTGPADTSPRTTAKHLLAVSSQDAPWT</sequence>
<dbReference type="GeneTree" id="ENSGT00950000182839"/>
<name>A0A8C5N117_9ANUR</name>
<protein>
    <submittedName>
        <fullName evidence="4">Ras association domain family member 7</fullName>
    </submittedName>
</protein>
<feature type="region of interest" description="Disordered" evidence="2">
    <location>
        <begin position="112"/>
        <end position="190"/>
    </location>
</feature>
<dbReference type="Pfam" id="PF00788">
    <property type="entry name" value="RA"/>
    <property type="match status" value="1"/>
</dbReference>
<evidence type="ECO:0000259" key="3">
    <source>
        <dbReference type="Pfam" id="PF00788"/>
    </source>
</evidence>
<feature type="coiled-coil region" evidence="1">
    <location>
        <begin position="341"/>
        <end position="382"/>
    </location>
</feature>
<keyword evidence="1" id="KW-0175">Coiled coil</keyword>
<reference evidence="4" key="1">
    <citation type="submission" date="2025-08" db="UniProtKB">
        <authorList>
            <consortium name="Ensembl"/>
        </authorList>
    </citation>
    <scope>IDENTIFICATION</scope>
</reference>
<dbReference type="Ensembl" id="ENSLLET00000022839.1">
    <property type="protein sequence ID" value="ENSLLEP00000021986.1"/>
    <property type="gene ID" value="ENSLLEG00000013922.1"/>
</dbReference>
<dbReference type="GO" id="GO:0007165">
    <property type="term" value="P:signal transduction"/>
    <property type="evidence" value="ECO:0007669"/>
    <property type="project" value="InterPro"/>
</dbReference>